<proteinExistence type="predicted"/>
<gene>
    <name evidence="1" type="ORF">PR001_g29174</name>
    <name evidence="2" type="ORF">PR003_g27355</name>
</gene>
<name>A0A6A3H3H4_9STRA</name>
<dbReference type="EMBL" id="QXFV01005666">
    <property type="protein sequence ID" value="KAE8964066.1"/>
    <property type="molecule type" value="Genomic_DNA"/>
</dbReference>
<evidence type="ECO:0000313" key="1">
    <source>
        <dbReference type="EMBL" id="KAE8964066.1"/>
    </source>
</evidence>
<comment type="caution">
    <text evidence="1">The sequence shown here is derived from an EMBL/GenBank/DDBJ whole genome shotgun (WGS) entry which is preliminary data.</text>
</comment>
<dbReference type="EMBL" id="QXFT01003789">
    <property type="protein sequence ID" value="KAE9282633.1"/>
    <property type="molecule type" value="Genomic_DNA"/>
</dbReference>
<dbReference type="Proteomes" id="UP000434957">
    <property type="component" value="Unassembled WGS sequence"/>
</dbReference>
<dbReference type="AlphaFoldDB" id="A0A6A3H3H4"/>
<evidence type="ECO:0000313" key="4">
    <source>
        <dbReference type="Proteomes" id="UP000434957"/>
    </source>
</evidence>
<sequence length="38" mass="4133">MASPYASVATQLTRELPAAVSILVSGRYWHDAQAEVSR</sequence>
<keyword evidence="4" id="KW-1185">Reference proteome</keyword>
<accession>A0A6A3H3H4</accession>
<evidence type="ECO:0000313" key="2">
    <source>
        <dbReference type="EMBL" id="KAE9282633.1"/>
    </source>
</evidence>
<organism evidence="1 3">
    <name type="scientific">Phytophthora rubi</name>
    <dbReference type="NCBI Taxonomy" id="129364"/>
    <lineage>
        <taxon>Eukaryota</taxon>
        <taxon>Sar</taxon>
        <taxon>Stramenopiles</taxon>
        <taxon>Oomycota</taxon>
        <taxon>Peronosporomycetes</taxon>
        <taxon>Peronosporales</taxon>
        <taxon>Peronosporaceae</taxon>
        <taxon>Phytophthora</taxon>
    </lineage>
</organism>
<protein>
    <submittedName>
        <fullName evidence="1">Uncharacterized protein</fullName>
    </submittedName>
</protein>
<dbReference type="Proteomes" id="UP000429607">
    <property type="component" value="Unassembled WGS sequence"/>
</dbReference>
<reference evidence="1 3" key="1">
    <citation type="submission" date="2018-09" db="EMBL/GenBank/DDBJ databases">
        <title>Genomic investigation of the strawberry pathogen Phytophthora fragariae indicates pathogenicity is determined by transcriptional variation in three key races.</title>
        <authorList>
            <person name="Adams T.M."/>
            <person name="Armitage A.D."/>
            <person name="Sobczyk M.K."/>
            <person name="Bates H.J."/>
            <person name="Dunwell J.M."/>
            <person name="Nellist C.F."/>
            <person name="Harrison R.J."/>
        </authorList>
    </citation>
    <scope>NUCLEOTIDE SEQUENCE [LARGE SCALE GENOMIC DNA]</scope>
    <source>
        <strain evidence="1 3">SCRP249</strain>
        <strain evidence="2 4">SCRP333</strain>
    </source>
</reference>
<evidence type="ECO:0000313" key="3">
    <source>
        <dbReference type="Proteomes" id="UP000429607"/>
    </source>
</evidence>